<evidence type="ECO:0000259" key="1">
    <source>
        <dbReference type="Pfam" id="PF22422"/>
    </source>
</evidence>
<protein>
    <recommendedName>
        <fullName evidence="1">Mannosylglycerate hydrolase MGH1-like glycoside hydrolase domain-containing protein</fullName>
    </recommendedName>
</protein>
<accession>A0A383DTI1</accession>
<dbReference type="EMBL" id="UINC01220073">
    <property type="protein sequence ID" value="SVE47827.1"/>
    <property type="molecule type" value="Genomic_DNA"/>
</dbReference>
<dbReference type="InterPro" id="IPR054491">
    <property type="entry name" value="MGH1-like_GH"/>
</dbReference>
<gene>
    <name evidence="2" type="ORF">METZ01_LOCUS500681</name>
</gene>
<dbReference type="Gene3D" id="1.50.10.10">
    <property type="match status" value="1"/>
</dbReference>
<dbReference type="InterPro" id="IPR012341">
    <property type="entry name" value="6hp_glycosidase-like_sf"/>
</dbReference>
<dbReference type="AlphaFoldDB" id="A0A383DTI1"/>
<sequence length="214" mass="22172">GPDGEALANPVFEVAPAGFNALVAFNARELASVTCDDELAAAADGLVDALADRWDDRLGTWVDAGPATGPAAGSGAGGSERFRTLDALLPLLVEEDVQRADRVIDQLLDPAAHGGPAGPSGVHRGESVFDPGAYWRGPVWPQLAYLMVQAAAPHSMVAAEVLARNTVAGAWAAGMAEYWNPDTGAGLGAVPQSWTGLALVLSRRQVDGRPERGR</sequence>
<dbReference type="GO" id="GO:0005975">
    <property type="term" value="P:carbohydrate metabolic process"/>
    <property type="evidence" value="ECO:0007669"/>
    <property type="project" value="InterPro"/>
</dbReference>
<evidence type="ECO:0000313" key="2">
    <source>
        <dbReference type="EMBL" id="SVE47827.1"/>
    </source>
</evidence>
<organism evidence="2">
    <name type="scientific">marine metagenome</name>
    <dbReference type="NCBI Taxonomy" id="408172"/>
    <lineage>
        <taxon>unclassified sequences</taxon>
        <taxon>metagenomes</taxon>
        <taxon>ecological metagenomes</taxon>
    </lineage>
</organism>
<dbReference type="SUPFAM" id="SSF48208">
    <property type="entry name" value="Six-hairpin glycosidases"/>
    <property type="match status" value="1"/>
</dbReference>
<dbReference type="Pfam" id="PF22422">
    <property type="entry name" value="MGH1-like_GH"/>
    <property type="match status" value="1"/>
</dbReference>
<feature type="non-terminal residue" evidence="2">
    <location>
        <position position="1"/>
    </location>
</feature>
<dbReference type="InterPro" id="IPR008928">
    <property type="entry name" value="6-hairpin_glycosidase_sf"/>
</dbReference>
<reference evidence="2" key="1">
    <citation type="submission" date="2018-05" db="EMBL/GenBank/DDBJ databases">
        <authorList>
            <person name="Lanie J.A."/>
            <person name="Ng W.-L."/>
            <person name="Kazmierczak K.M."/>
            <person name="Andrzejewski T.M."/>
            <person name="Davidsen T.M."/>
            <person name="Wayne K.J."/>
            <person name="Tettelin H."/>
            <person name="Glass J.I."/>
            <person name="Rusch D."/>
            <person name="Podicherti R."/>
            <person name="Tsui H.-C.T."/>
            <person name="Winkler M.E."/>
        </authorList>
    </citation>
    <scope>NUCLEOTIDE SEQUENCE</scope>
</reference>
<proteinExistence type="predicted"/>
<feature type="domain" description="Mannosylglycerate hydrolase MGH1-like glycoside hydrolase" evidence="1">
    <location>
        <begin position="3"/>
        <end position="195"/>
    </location>
</feature>
<name>A0A383DTI1_9ZZZZ</name>